<keyword evidence="4" id="KW-0249">Electron transport</keyword>
<sequence>MIVCSCNIISDHDIRGAVGSTDDELFSAAQVYDCLGCTVRCGRCSQSVRRILEEQPPRCVHGSALTGDPAPGLAEARLRSLSSPPGAMIRYAQEAPDH</sequence>
<name>A0ABS0NV86_9BRAD</name>
<evidence type="ECO:0000313" key="11">
    <source>
        <dbReference type="Proteomes" id="UP001194539"/>
    </source>
</evidence>
<dbReference type="EMBL" id="JACEGD010000001">
    <property type="protein sequence ID" value="MBH5384926.1"/>
    <property type="molecule type" value="Genomic_DNA"/>
</dbReference>
<evidence type="ECO:0000256" key="5">
    <source>
        <dbReference type="ARBA" id="ARBA00023004"/>
    </source>
</evidence>
<evidence type="ECO:0000313" key="10">
    <source>
        <dbReference type="EMBL" id="MBH5384926.1"/>
    </source>
</evidence>
<dbReference type="InterPro" id="IPR007419">
    <property type="entry name" value="BFD-like_2Fe2S-bd_dom"/>
</dbReference>
<dbReference type="InterPro" id="IPR052371">
    <property type="entry name" value="BFD-associated_ferredoxin"/>
</dbReference>
<accession>A0ABS0NV86</accession>
<evidence type="ECO:0000256" key="2">
    <source>
        <dbReference type="ARBA" id="ARBA00022714"/>
    </source>
</evidence>
<keyword evidence="3" id="KW-0479">Metal-binding</keyword>
<dbReference type="PANTHER" id="PTHR37424">
    <property type="entry name" value="BACTERIOFERRITIN-ASSOCIATED FERREDOXIN"/>
    <property type="match status" value="1"/>
</dbReference>
<feature type="domain" description="BFD-like [2Fe-2S]-binding" evidence="9">
    <location>
        <begin position="2"/>
        <end position="54"/>
    </location>
</feature>
<keyword evidence="5" id="KW-0408">Iron</keyword>
<evidence type="ECO:0000256" key="4">
    <source>
        <dbReference type="ARBA" id="ARBA00022982"/>
    </source>
</evidence>
<keyword evidence="1" id="KW-0813">Transport</keyword>
<proteinExistence type="inferred from homology"/>
<comment type="caution">
    <text evidence="10">The sequence shown here is derived from an EMBL/GenBank/DDBJ whole genome shotgun (WGS) entry which is preliminary data.</text>
</comment>
<evidence type="ECO:0000259" key="9">
    <source>
        <dbReference type="Pfam" id="PF04324"/>
    </source>
</evidence>
<gene>
    <name evidence="10" type="ORF">H1B27_01325</name>
</gene>
<evidence type="ECO:0000256" key="3">
    <source>
        <dbReference type="ARBA" id="ARBA00022723"/>
    </source>
</evidence>
<comment type="similarity">
    <text evidence="8">Belongs to the Bfd family.</text>
</comment>
<dbReference type="Proteomes" id="UP001194539">
    <property type="component" value="Unassembled WGS sequence"/>
</dbReference>
<dbReference type="PANTHER" id="PTHR37424:SF1">
    <property type="entry name" value="BACTERIOFERRITIN-ASSOCIATED FERREDOXIN"/>
    <property type="match status" value="1"/>
</dbReference>
<keyword evidence="2" id="KW-0001">2Fe-2S</keyword>
<keyword evidence="6" id="KW-0411">Iron-sulfur</keyword>
<keyword evidence="11" id="KW-1185">Reference proteome</keyword>
<evidence type="ECO:0000256" key="8">
    <source>
        <dbReference type="ARBA" id="ARBA00046332"/>
    </source>
</evidence>
<dbReference type="Pfam" id="PF04324">
    <property type="entry name" value="Fer2_BFD"/>
    <property type="match status" value="1"/>
</dbReference>
<evidence type="ECO:0000256" key="7">
    <source>
        <dbReference type="ARBA" id="ARBA00039386"/>
    </source>
</evidence>
<organism evidence="10 11">
    <name type="scientific">Bradyrhizobium diversitatis</name>
    <dbReference type="NCBI Taxonomy" id="2755406"/>
    <lineage>
        <taxon>Bacteria</taxon>
        <taxon>Pseudomonadati</taxon>
        <taxon>Pseudomonadota</taxon>
        <taxon>Alphaproteobacteria</taxon>
        <taxon>Hyphomicrobiales</taxon>
        <taxon>Nitrobacteraceae</taxon>
        <taxon>Bradyrhizobium</taxon>
    </lineage>
</organism>
<evidence type="ECO:0000256" key="6">
    <source>
        <dbReference type="ARBA" id="ARBA00023014"/>
    </source>
</evidence>
<reference evidence="10 11" key="1">
    <citation type="submission" date="2020-07" db="EMBL/GenBank/DDBJ databases">
        <title>Bradyrhizobium diversity isolated from nodules of indigenous legumes of Western Australia.</title>
        <authorList>
            <person name="Klepa M.S."/>
        </authorList>
    </citation>
    <scope>NUCLEOTIDE SEQUENCE [LARGE SCALE GENOMIC DNA]</scope>
    <source>
        <strain evidence="10 11">CNPSo 4019</strain>
    </source>
</reference>
<evidence type="ECO:0000256" key="1">
    <source>
        <dbReference type="ARBA" id="ARBA00022448"/>
    </source>
</evidence>
<dbReference type="InterPro" id="IPR041854">
    <property type="entry name" value="BFD-like_2Fe2S-bd_dom_sf"/>
</dbReference>
<dbReference type="Gene3D" id="1.10.10.1100">
    <property type="entry name" value="BFD-like [2Fe-2S]-binding domain"/>
    <property type="match status" value="1"/>
</dbReference>
<protein>
    <recommendedName>
        <fullName evidence="7">Bacterioferritin-associated ferredoxin</fullName>
    </recommendedName>
</protein>